<dbReference type="SUPFAM" id="SSF103473">
    <property type="entry name" value="MFS general substrate transporter"/>
    <property type="match status" value="1"/>
</dbReference>
<accession>A0A7K3W9Y2</accession>
<dbReference type="EMBL" id="JAAGWF010000059">
    <property type="protein sequence ID" value="NEK60717.1"/>
    <property type="molecule type" value="Genomic_DNA"/>
</dbReference>
<proteinExistence type="predicted"/>
<evidence type="ECO:0000313" key="8">
    <source>
        <dbReference type="EMBL" id="NEK60717.1"/>
    </source>
</evidence>
<feature type="transmembrane region" description="Helical" evidence="6">
    <location>
        <begin position="71"/>
        <end position="94"/>
    </location>
</feature>
<dbReference type="AlphaFoldDB" id="A0A7K3W9Y2"/>
<dbReference type="Gene3D" id="1.20.1250.20">
    <property type="entry name" value="MFS general substrate transporter like domains"/>
    <property type="match status" value="1"/>
</dbReference>
<gene>
    <name evidence="8" type="ORF">GCU56_22980</name>
</gene>
<feature type="non-terminal residue" evidence="8">
    <location>
        <position position="148"/>
    </location>
</feature>
<feature type="non-terminal residue" evidence="8">
    <location>
        <position position="1"/>
    </location>
</feature>
<evidence type="ECO:0000256" key="4">
    <source>
        <dbReference type="ARBA" id="ARBA00022989"/>
    </source>
</evidence>
<comment type="subcellular location">
    <subcellularLocation>
        <location evidence="1">Cell membrane</location>
        <topology evidence="1">Multi-pass membrane protein</topology>
    </subcellularLocation>
</comment>
<name>A0A7K3W9Y2_9ACTN</name>
<keyword evidence="2" id="KW-1003">Cell membrane</keyword>
<dbReference type="PANTHER" id="PTHR43124">
    <property type="entry name" value="PURINE EFFLUX PUMP PBUE"/>
    <property type="match status" value="1"/>
</dbReference>
<evidence type="ECO:0000256" key="6">
    <source>
        <dbReference type="SAM" id="Phobius"/>
    </source>
</evidence>
<feature type="transmembrane region" description="Helical" evidence="6">
    <location>
        <begin position="20"/>
        <end position="40"/>
    </location>
</feature>
<keyword evidence="3 6" id="KW-0812">Transmembrane</keyword>
<keyword evidence="5 6" id="KW-0472">Membrane</keyword>
<evidence type="ECO:0000256" key="3">
    <source>
        <dbReference type="ARBA" id="ARBA00022692"/>
    </source>
</evidence>
<evidence type="ECO:0000256" key="1">
    <source>
        <dbReference type="ARBA" id="ARBA00004651"/>
    </source>
</evidence>
<organism evidence="8 9">
    <name type="scientific">Geodermatophilus sabuli</name>
    <dbReference type="NCBI Taxonomy" id="1564158"/>
    <lineage>
        <taxon>Bacteria</taxon>
        <taxon>Bacillati</taxon>
        <taxon>Actinomycetota</taxon>
        <taxon>Actinomycetes</taxon>
        <taxon>Geodermatophilales</taxon>
        <taxon>Geodermatophilaceae</taxon>
        <taxon>Geodermatophilus</taxon>
    </lineage>
</organism>
<feature type="domain" description="Major facilitator superfamily (MFS) profile" evidence="7">
    <location>
        <begin position="1"/>
        <end position="148"/>
    </location>
</feature>
<dbReference type="GO" id="GO:0022857">
    <property type="term" value="F:transmembrane transporter activity"/>
    <property type="evidence" value="ECO:0007669"/>
    <property type="project" value="InterPro"/>
</dbReference>
<evidence type="ECO:0000256" key="2">
    <source>
        <dbReference type="ARBA" id="ARBA00022475"/>
    </source>
</evidence>
<dbReference type="InterPro" id="IPR036259">
    <property type="entry name" value="MFS_trans_sf"/>
</dbReference>
<comment type="caution">
    <text evidence="8">The sequence shown here is derived from an EMBL/GenBank/DDBJ whole genome shotgun (WGS) entry which is preliminary data.</text>
</comment>
<dbReference type="GO" id="GO:0005886">
    <property type="term" value="C:plasma membrane"/>
    <property type="evidence" value="ECO:0007669"/>
    <property type="project" value="UniProtKB-SubCell"/>
</dbReference>
<dbReference type="InterPro" id="IPR020846">
    <property type="entry name" value="MFS_dom"/>
</dbReference>
<feature type="transmembrane region" description="Helical" evidence="6">
    <location>
        <begin position="47"/>
        <end position="65"/>
    </location>
</feature>
<dbReference type="InterPro" id="IPR050189">
    <property type="entry name" value="MFS_Efflux_Transporters"/>
</dbReference>
<feature type="transmembrane region" description="Helical" evidence="6">
    <location>
        <begin position="106"/>
        <end position="128"/>
    </location>
</feature>
<sequence length="148" mass="15324">TYVRPFLETVTFANATQLSLILLVIGVAGFIGTLLIGTFLRRGFYTTLVAIPVVMALIAAALMAFGHHLAAVTALLGLWGLVATAAPVGWWTWVARTLPENAEAGGGLMVAMVQLSIALGSTLGGLAFDHSGWQSTFALSGVLLIAAA</sequence>
<dbReference type="PROSITE" id="PS50850">
    <property type="entry name" value="MFS"/>
    <property type="match status" value="1"/>
</dbReference>
<reference evidence="8 9" key="1">
    <citation type="submission" date="2020-02" db="EMBL/GenBank/DDBJ databases">
        <title>Geodermatophilus sabuli CPCC 205279 I12A-02694.</title>
        <authorList>
            <person name="Jiang Z."/>
        </authorList>
    </citation>
    <scope>NUCLEOTIDE SEQUENCE [LARGE SCALE GENOMIC DNA]</scope>
    <source>
        <strain evidence="8 9">I12A-02694</strain>
    </source>
</reference>
<dbReference type="PANTHER" id="PTHR43124:SF5">
    <property type="entry name" value="PURINE RIBONUCLEOSIDE EFFLUX PUMP NEPI"/>
    <property type="match status" value="1"/>
</dbReference>
<evidence type="ECO:0000313" key="9">
    <source>
        <dbReference type="Proteomes" id="UP000470246"/>
    </source>
</evidence>
<keyword evidence="9" id="KW-1185">Reference proteome</keyword>
<evidence type="ECO:0000259" key="7">
    <source>
        <dbReference type="PROSITE" id="PS50850"/>
    </source>
</evidence>
<protein>
    <submittedName>
        <fullName evidence="8">MFS transporter</fullName>
    </submittedName>
</protein>
<dbReference type="Proteomes" id="UP000470246">
    <property type="component" value="Unassembled WGS sequence"/>
</dbReference>
<keyword evidence="4 6" id="KW-1133">Transmembrane helix</keyword>
<evidence type="ECO:0000256" key="5">
    <source>
        <dbReference type="ARBA" id="ARBA00023136"/>
    </source>
</evidence>